<gene>
    <name evidence="1" type="ORF">METZ01_LOCUS426907</name>
</gene>
<evidence type="ECO:0000313" key="1">
    <source>
        <dbReference type="EMBL" id="SVD74053.1"/>
    </source>
</evidence>
<protein>
    <submittedName>
        <fullName evidence="1">Uncharacterized protein</fullName>
    </submittedName>
</protein>
<dbReference type="AlphaFoldDB" id="A0A382XSU3"/>
<name>A0A382XSU3_9ZZZZ</name>
<reference evidence="1" key="1">
    <citation type="submission" date="2018-05" db="EMBL/GenBank/DDBJ databases">
        <authorList>
            <person name="Lanie J.A."/>
            <person name="Ng W.-L."/>
            <person name="Kazmierczak K.M."/>
            <person name="Andrzejewski T.M."/>
            <person name="Davidsen T.M."/>
            <person name="Wayne K.J."/>
            <person name="Tettelin H."/>
            <person name="Glass J.I."/>
            <person name="Rusch D."/>
            <person name="Podicherti R."/>
            <person name="Tsui H.-C.T."/>
            <person name="Winkler M.E."/>
        </authorList>
    </citation>
    <scope>NUCLEOTIDE SEQUENCE</scope>
</reference>
<organism evidence="1">
    <name type="scientific">marine metagenome</name>
    <dbReference type="NCBI Taxonomy" id="408172"/>
    <lineage>
        <taxon>unclassified sequences</taxon>
        <taxon>metagenomes</taxon>
        <taxon>ecological metagenomes</taxon>
    </lineage>
</organism>
<proteinExistence type="predicted"/>
<accession>A0A382XSU3</accession>
<sequence length="79" mass="8179">MPARRSGGSTWLSARVRARDRLARGLPPLSVVLSAVCARVRACVFSTDAGGPERERAGRGCYPGVRAAGRGGGGSQALR</sequence>
<dbReference type="EMBL" id="UINC01170147">
    <property type="protein sequence ID" value="SVD74053.1"/>
    <property type="molecule type" value="Genomic_DNA"/>
</dbReference>